<feature type="compositionally biased region" description="Polar residues" evidence="6">
    <location>
        <begin position="154"/>
        <end position="166"/>
    </location>
</feature>
<evidence type="ECO:0000256" key="6">
    <source>
        <dbReference type="SAM" id="MobiDB-lite"/>
    </source>
</evidence>
<comment type="subcellular location">
    <subcellularLocation>
        <location evidence="5">Nucleus</location>
    </subcellularLocation>
</comment>
<dbReference type="CDD" id="cd11378">
    <property type="entry name" value="DUF296"/>
    <property type="match status" value="1"/>
</dbReference>
<dbReference type="Gene3D" id="3.30.1330.80">
    <property type="entry name" value="Hypothetical protein, similar to alpha- acetolactate decarboxylase, domain 2"/>
    <property type="match status" value="1"/>
</dbReference>
<comment type="domain">
    <text evidence="5">The PPC domain mediates interactions between AHL proteins.</text>
</comment>
<accession>A0AAN9EQ00</accession>
<dbReference type="PANTHER" id="PTHR31500">
    <property type="entry name" value="AT-HOOK MOTIF NUCLEAR-LOCALIZED PROTEIN 9"/>
    <property type="match status" value="1"/>
</dbReference>
<keyword evidence="10" id="KW-1185">Reference proteome</keyword>
<dbReference type="EMBL" id="JAYWIO010000005">
    <property type="protein sequence ID" value="KAK7261261.1"/>
    <property type="molecule type" value="Genomic_DNA"/>
</dbReference>
<dbReference type="InterPro" id="IPR005175">
    <property type="entry name" value="PPC_dom"/>
</dbReference>
<sequence length="219" mass="23174">MVVVCVYGLDVVGRILAFSRNVVRATVCILSVTGVVSSVLIRKSDSSNDETLRREGCYAILSLSGSYTYVDGDIKGMSNILLAEPDGKVFGGAVEGSLIAAAPIQLIVASFKQTMTMSKKIKRNHSAGSSAAVTTTIDKDLNRVPLKAPETIRDSNPSFSSPTSGLMPTITNRVSENVIPANQKTQTATMNGVGLDSHTLQQPITDSTQNIVADDNVVV</sequence>
<dbReference type="InterPro" id="IPR039605">
    <property type="entry name" value="AHL"/>
</dbReference>
<name>A0AAN9EQ00_CROPI</name>
<evidence type="ECO:0000313" key="9">
    <source>
        <dbReference type="EMBL" id="KAK7261261.1"/>
    </source>
</evidence>
<feature type="transmembrane region" description="Helical" evidence="7">
    <location>
        <begin position="90"/>
        <end position="111"/>
    </location>
</feature>
<dbReference type="SUPFAM" id="SSF117856">
    <property type="entry name" value="AF0104/ALDC/Ptd012-like"/>
    <property type="match status" value="1"/>
</dbReference>
<keyword evidence="7" id="KW-0472">Membrane</keyword>
<evidence type="ECO:0000256" key="1">
    <source>
        <dbReference type="ARBA" id="ARBA00023015"/>
    </source>
</evidence>
<dbReference type="PANTHER" id="PTHR31500:SF45">
    <property type="entry name" value="AT-HOOK MOTIF NUCLEAR-LOCALIZED PROTEIN"/>
    <property type="match status" value="1"/>
</dbReference>
<comment type="caution">
    <text evidence="9">The sequence shown here is derived from an EMBL/GenBank/DDBJ whole genome shotgun (WGS) entry which is preliminary data.</text>
</comment>
<evidence type="ECO:0000256" key="3">
    <source>
        <dbReference type="ARBA" id="ARBA00023163"/>
    </source>
</evidence>
<dbReference type="Pfam" id="PF03479">
    <property type="entry name" value="PCC"/>
    <property type="match status" value="1"/>
</dbReference>
<keyword evidence="2 5" id="KW-0238">DNA-binding</keyword>
<evidence type="ECO:0000313" key="10">
    <source>
        <dbReference type="Proteomes" id="UP001372338"/>
    </source>
</evidence>
<evidence type="ECO:0000256" key="7">
    <source>
        <dbReference type="SAM" id="Phobius"/>
    </source>
</evidence>
<organism evidence="9 10">
    <name type="scientific">Crotalaria pallida</name>
    <name type="common">Smooth rattlebox</name>
    <name type="synonym">Crotalaria striata</name>
    <dbReference type="NCBI Taxonomy" id="3830"/>
    <lineage>
        <taxon>Eukaryota</taxon>
        <taxon>Viridiplantae</taxon>
        <taxon>Streptophyta</taxon>
        <taxon>Embryophyta</taxon>
        <taxon>Tracheophyta</taxon>
        <taxon>Spermatophyta</taxon>
        <taxon>Magnoliopsida</taxon>
        <taxon>eudicotyledons</taxon>
        <taxon>Gunneridae</taxon>
        <taxon>Pentapetalae</taxon>
        <taxon>rosids</taxon>
        <taxon>fabids</taxon>
        <taxon>Fabales</taxon>
        <taxon>Fabaceae</taxon>
        <taxon>Papilionoideae</taxon>
        <taxon>50 kb inversion clade</taxon>
        <taxon>genistoids sensu lato</taxon>
        <taxon>core genistoids</taxon>
        <taxon>Crotalarieae</taxon>
        <taxon>Crotalaria</taxon>
    </lineage>
</organism>
<feature type="domain" description="PPC" evidence="8">
    <location>
        <begin position="1"/>
        <end position="134"/>
    </location>
</feature>
<keyword evidence="3 5" id="KW-0804">Transcription</keyword>
<gene>
    <name evidence="9" type="ORF">RIF29_27569</name>
</gene>
<dbReference type="AlphaFoldDB" id="A0AAN9EQ00"/>
<feature type="transmembrane region" description="Helical" evidence="7">
    <location>
        <begin position="22"/>
        <end position="40"/>
    </location>
</feature>
<proteinExistence type="predicted"/>
<dbReference type="PROSITE" id="PS51742">
    <property type="entry name" value="PPC"/>
    <property type="match status" value="1"/>
</dbReference>
<keyword evidence="7" id="KW-0812">Transmembrane</keyword>
<evidence type="ECO:0000256" key="4">
    <source>
        <dbReference type="ARBA" id="ARBA00023242"/>
    </source>
</evidence>
<keyword evidence="4 5" id="KW-0539">Nucleus</keyword>
<comment type="function">
    <text evidence="5">Transcription factor that specifically binds AT-rich DNA sequences related to the nuclear matrix attachment regions (MARs).</text>
</comment>
<dbReference type="Proteomes" id="UP001372338">
    <property type="component" value="Unassembled WGS sequence"/>
</dbReference>
<evidence type="ECO:0000256" key="2">
    <source>
        <dbReference type="ARBA" id="ARBA00023125"/>
    </source>
</evidence>
<reference evidence="9 10" key="1">
    <citation type="submission" date="2024-01" db="EMBL/GenBank/DDBJ databases">
        <title>The genomes of 5 underutilized Papilionoideae crops provide insights into root nodulation and disease resistanc.</title>
        <authorList>
            <person name="Yuan L."/>
        </authorList>
    </citation>
    <scope>NUCLEOTIDE SEQUENCE [LARGE SCALE GENOMIC DNA]</scope>
    <source>
        <strain evidence="9">ZHUSHIDOU_FW_LH</strain>
        <tissue evidence="9">Leaf</tissue>
    </source>
</reference>
<feature type="region of interest" description="Disordered" evidence="6">
    <location>
        <begin position="144"/>
        <end position="166"/>
    </location>
</feature>
<dbReference type="GO" id="GO:0005634">
    <property type="term" value="C:nucleus"/>
    <property type="evidence" value="ECO:0007669"/>
    <property type="project" value="UniProtKB-SubCell"/>
</dbReference>
<protein>
    <recommendedName>
        <fullName evidence="5">AT-hook motif nuclear-localized protein</fullName>
    </recommendedName>
</protein>
<evidence type="ECO:0000256" key="5">
    <source>
        <dbReference type="RuleBase" id="RU367031"/>
    </source>
</evidence>
<keyword evidence="1 5" id="KW-0805">Transcription regulation</keyword>
<evidence type="ECO:0000259" key="8">
    <source>
        <dbReference type="PROSITE" id="PS51742"/>
    </source>
</evidence>
<dbReference type="GO" id="GO:0003680">
    <property type="term" value="F:minor groove of adenine-thymine-rich DNA binding"/>
    <property type="evidence" value="ECO:0007669"/>
    <property type="project" value="UniProtKB-UniRule"/>
</dbReference>
<keyword evidence="7" id="KW-1133">Transmembrane helix</keyword>